<comment type="caution">
    <text evidence="4">The sequence shown here is derived from an EMBL/GenBank/DDBJ whole genome shotgun (WGS) entry which is preliminary data.</text>
</comment>
<dbReference type="Proteomes" id="UP000799429">
    <property type="component" value="Unassembled WGS sequence"/>
</dbReference>
<dbReference type="GO" id="GO:0008233">
    <property type="term" value="F:peptidase activity"/>
    <property type="evidence" value="ECO:0007669"/>
    <property type="project" value="InterPro"/>
</dbReference>
<evidence type="ECO:0000256" key="2">
    <source>
        <dbReference type="ARBA" id="ARBA00022801"/>
    </source>
</evidence>
<dbReference type="InterPro" id="IPR029058">
    <property type="entry name" value="AB_hydrolase_fold"/>
</dbReference>
<reference evidence="4" key="1">
    <citation type="journal article" date="2020" name="Stud. Mycol.">
        <title>101 Dothideomycetes genomes: a test case for predicting lifestyles and emergence of pathogens.</title>
        <authorList>
            <person name="Haridas S."/>
            <person name="Albert R."/>
            <person name="Binder M."/>
            <person name="Bloem J."/>
            <person name="Labutti K."/>
            <person name="Salamov A."/>
            <person name="Andreopoulos B."/>
            <person name="Baker S."/>
            <person name="Barry K."/>
            <person name="Bills G."/>
            <person name="Bluhm B."/>
            <person name="Cannon C."/>
            <person name="Castanera R."/>
            <person name="Culley D."/>
            <person name="Daum C."/>
            <person name="Ezra D."/>
            <person name="Gonzalez J."/>
            <person name="Henrissat B."/>
            <person name="Kuo A."/>
            <person name="Liang C."/>
            <person name="Lipzen A."/>
            <person name="Lutzoni F."/>
            <person name="Magnuson J."/>
            <person name="Mondo S."/>
            <person name="Nolan M."/>
            <person name="Ohm R."/>
            <person name="Pangilinan J."/>
            <person name="Park H.-J."/>
            <person name="Ramirez L."/>
            <person name="Alfaro M."/>
            <person name="Sun H."/>
            <person name="Tritt A."/>
            <person name="Yoshinaga Y."/>
            <person name="Zwiers L.-H."/>
            <person name="Turgeon B."/>
            <person name="Goodwin S."/>
            <person name="Spatafora J."/>
            <person name="Crous P."/>
            <person name="Grigoriev I."/>
        </authorList>
    </citation>
    <scope>NUCLEOTIDE SEQUENCE</scope>
    <source>
        <strain evidence="4">CBS 101060</strain>
    </source>
</reference>
<gene>
    <name evidence="4" type="ORF">M501DRAFT_997557</name>
</gene>
<dbReference type="SUPFAM" id="SSF53474">
    <property type="entry name" value="alpha/beta-Hydrolases"/>
    <property type="match status" value="1"/>
</dbReference>
<evidence type="ECO:0000259" key="3">
    <source>
        <dbReference type="Pfam" id="PF00561"/>
    </source>
</evidence>
<keyword evidence="5" id="KW-1185">Reference proteome</keyword>
<dbReference type="Gene3D" id="3.40.50.1820">
    <property type="entry name" value="alpha/beta hydrolase"/>
    <property type="match status" value="1"/>
</dbReference>
<name>A0A9P4VNN2_9PEZI</name>
<proteinExistence type="inferred from homology"/>
<evidence type="ECO:0000313" key="4">
    <source>
        <dbReference type="EMBL" id="KAF2835872.1"/>
    </source>
</evidence>
<organism evidence="4 5">
    <name type="scientific">Patellaria atrata CBS 101060</name>
    <dbReference type="NCBI Taxonomy" id="1346257"/>
    <lineage>
        <taxon>Eukaryota</taxon>
        <taxon>Fungi</taxon>
        <taxon>Dikarya</taxon>
        <taxon>Ascomycota</taxon>
        <taxon>Pezizomycotina</taxon>
        <taxon>Dothideomycetes</taxon>
        <taxon>Dothideomycetes incertae sedis</taxon>
        <taxon>Patellariales</taxon>
        <taxon>Patellariaceae</taxon>
        <taxon>Patellaria</taxon>
    </lineage>
</organism>
<dbReference type="EMBL" id="MU006106">
    <property type="protein sequence ID" value="KAF2835872.1"/>
    <property type="molecule type" value="Genomic_DNA"/>
</dbReference>
<dbReference type="Pfam" id="PF00561">
    <property type="entry name" value="Abhydrolase_1"/>
    <property type="match status" value="1"/>
</dbReference>
<keyword evidence="2" id="KW-0378">Hydrolase</keyword>
<evidence type="ECO:0000256" key="1">
    <source>
        <dbReference type="ARBA" id="ARBA00010088"/>
    </source>
</evidence>
<dbReference type="OrthoDB" id="1898734at2759"/>
<dbReference type="InterPro" id="IPR002410">
    <property type="entry name" value="Peptidase_S33"/>
</dbReference>
<dbReference type="InterPro" id="IPR051601">
    <property type="entry name" value="Serine_prot/Carboxylest_S33"/>
</dbReference>
<accession>A0A9P4VNN2</accession>
<sequence length="460" mass="52469">MSLKATAAKILSQRSYPVPGKLKITEHFFEVPRDWSKPSSGNIQLFARSATKVEKPADGAPEDEKKKQLPWMIYLQGGPGFECPLPHHHPFTSLVLDKGYQIIFMDPRGTGLSTPLTASTLGLRGDDQVQAEYLRSFRADSIVADCEAIRMALTKDYPAEKQKWSVVGQSFGGFCSTTYLSKYPEALREVFIFGGIPPVGKHPDEIYERMYKKNIERNEWYYQKFPEDVERVKKIVALLQRHGNKTVRLPAGGYLTPRRFQSLGLKLGMHGGFDSFHNLILRASSDLDQFGHIARKTLAMIEQSLPFDDNIIYALLHEPIYCQDFAPKWSAARIQEKLFPQFNTTQTDNPFLFTAEMIFPEIFADSSELSKVSSVAELLAQYSSWPSLYDEEQLAKNEVPVYAAVYQHDMYVDYEYSKETVSKIKGAKTFETNVMYHNAISQRSDEVWKQLFALRDDCLD</sequence>
<dbReference type="PANTHER" id="PTHR43248:SF2">
    <property type="entry name" value="PROLYL AMINOPEPTIDASE"/>
    <property type="match status" value="1"/>
</dbReference>
<feature type="domain" description="AB hydrolase-1" evidence="3">
    <location>
        <begin position="70"/>
        <end position="234"/>
    </location>
</feature>
<evidence type="ECO:0000313" key="5">
    <source>
        <dbReference type="Proteomes" id="UP000799429"/>
    </source>
</evidence>
<dbReference type="GO" id="GO:0006508">
    <property type="term" value="P:proteolysis"/>
    <property type="evidence" value="ECO:0007669"/>
    <property type="project" value="InterPro"/>
</dbReference>
<comment type="similarity">
    <text evidence="1">Belongs to the peptidase S33 family.</text>
</comment>
<dbReference type="PANTHER" id="PTHR43248">
    <property type="entry name" value="2-SUCCINYL-6-HYDROXY-2,4-CYCLOHEXADIENE-1-CARBOXYLATE SYNTHASE"/>
    <property type="match status" value="1"/>
</dbReference>
<dbReference type="InterPro" id="IPR000073">
    <property type="entry name" value="AB_hydrolase_1"/>
</dbReference>
<dbReference type="AlphaFoldDB" id="A0A9P4VNN2"/>
<protein>
    <submittedName>
        <fullName evidence="4">Alpha/beta-hydrolase</fullName>
    </submittedName>
</protein>
<dbReference type="PRINTS" id="PR00793">
    <property type="entry name" value="PROAMNOPTASE"/>
</dbReference>